<feature type="transmembrane region" description="Helical" evidence="2">
    <location>
        <begin position="39"/>
        <end position="62"/>
    </location>
</feature>
<dbReference type="EMBL" id="OU963862">
    <property type="protein sequence ID" value="CAH0382046.1"/>
    <property type="molecule type" value="Genomic_DNA"/>
</dbReference>
<feature type="region of interest" description="Disordered" evidence="1">
    <location>
        <begin position="163"/>
        <end position="185"/>
    </location>
</feature>
<proteinExistence type="predicted"/>
<evidence type="ECO:0000313" key="4">
    <source>
        <dbReference type="Proteomes" id="UP001152759"/>
    </source>
</evidence>
<keyword evidence="2" id="KW-1133">Transmembrane helix</keyword>
<name>A0A9P0EZ82_BEMTA</name>
<keyword evidence="2" id="KW-0472">Membrane</keyword>
<organism evidence="3 4">
    <name type="scientific">Bemisia tabaci</name>
    <name type="common">Sweetpotato whitefly</name>
    <name type="synonym">Aleurodes tabaci</name>
    <dbReference type="NCBI Taxonomy" id="7038"/>
    <lineage>
        <taxon>Eukaryota</taxon>
        <taxon>Metazoa</taxon>
        <taxon>Ecdysozoa</taxon>
        <taxon>Arthropoda</taxon>
        <taxon>Hexapoda</taxon>
        <taxon>Insecta</taxon>
        <taxon>Pterygota</taxon>
        <taxon>Neoptera</taxon>
        <taxon>Paraneoptera</taxon>
        <taxon>Hemiptera</taxon>
        <taxon>Sternorrhyncha</taxon>
        <taxon>Aleyrodoidea</taxon>
        <taxon>Aleyrodidae</taxon>
        <taxon>Aleyrodinae</taxon>
        <taxon>Bemisia</taxon>
    </lineage>
</organism>
<evidence type="ECO:0000256" key="1">
    <source>
        <dbReference type="SAM" id="MobiDB-lite"/>
    </source>
</evidence>
<dbReference type="Proteomes" id="UP001152759">
    <property type="component" value="Chromosome 1"/>
</dbReference>
<evidence type="ECO:0000256" key="2">
    <source>
        <dbReference type="SAM" id="Phobius"/>
    </source>
</evidence>
<sequence length="293" mass="32777">MGYVYQQSVGITVKIGSPKNHSLPLTDGYALPWMTDERASLIVVLIVAAIITILLLLFILIWKWILYIKNKNNENSNVEAVNASRFVIPNIPSHSVFLDPKTGQFVYDSRVQPPPAEPANQTRHWYYQNHLVAPQNLGNPSNPAPHSISIPPNQLLCLKVAEEEQSKTIEPEETPSSSLPPQISEFNPKCASSATILEDDRGLWNIPEDASSTLKTRSLPACVRSKLKQSASADNSNDLYSKVNFSKKRKNRMRNDEAAIIAISKSRSQYLHRDTDSLVDNEAIIVYDERTAL</sequence>
<protein>
    <submittedName>
        <fullName evidence="3">Uncharacterized protein</fullName>
    </submittedName>
</protein>
<keyword evidence="2" id="KW-0812">Transmembrane</keyword>
<evidence type="ECO:0000313" key="3">
    <source>
        <dbReference type="EMBL" id="CAH0382046.1"/>
    </source>
</evidence>
<gene>
    <name evidence="3" type="ORF">BEMITA_LOCUS1635</name>
</gene>
<dbReference type="AlphaFoldDB" id="A0A9P0EZ82"/>
<keyword evidence="4" id="KW-1185">Reference proteome</keyword>
<reference evidence="3" key="1">
    <citation type="submission" date="2021-12" db="EMBL/GenBank/DDBJ databases">
        <authorList>
            <person name="King R."/>
        </authorList>
    </citation>
    <scope>NUCLEOTIDE SEQUENCE</scope>
</reference>
<accession>A0A9P0EZ82</accession>